<dbReference type="Pfam" id="PF25967">
    <property type="entry name" value="RND-MFP_C"/>
    <property type="match status" value="1"/>
</dbReference>
<feature type="region of interest" description="Disordered" evidence="7">
    <location>
        <begin position="46"/>
        <end position="79"/>
    </location>
</feature>
<keyword evidence="5" id="KW-0997">Cell inner membrane</keyword>
<dbReference type="PANTHER" id="PTHR30469:SF12">
    <property type="entry name" value="MULTIDRUG RESISTANCE PROTEIN MDTA"/>
    <property type="match status" value="1"/>
</dbReference>
<evidence type="ECO:0000313" key="13">
    <source>
        <dbReference type="EMBL" id="MDQ0393138.1"/>
    </source>
</evidence>
<evidence type="ECO:0000256" key="7">
    <source>
        <dbReference type="SAM" id="MobiDB-lite"/>
    </source>
</evidence>
<dbReference type="Gene3D" id="1.10.287.470">
    <property type="entry name" value="Helix hairpin bin"/>
    <property type="match status" value="1"/>
</dbReference>
<evidence type="ECO:0000256" key="4">
    <source>
        <dbReference type="ARBA" id="ARBA00022475"/>
    </source>
</evidence>
<dbReference type="Proteomes" id="UP001237448">
    <property type="component" value="Unassembled WGS sequence"/>
</dbReference>
<protein>
    <submittedName>
        <fullName evidence="13">Multidrug efflux system membrane fusion protein</fullName>
    </submittedName>
</protein>
<dbReference type="InterPro" id="IPR058627">
    <property type="entry name" value="MdtA-like_C"/>
</dbReference>
<sequence length="481" mass="49187">MAKFSRSLTALAVLLVAGGAAYLTRDKWQSYAPQWLNAYLPPADGAPAAGGAPGQQGNAQGGSGGARQRGGRRGSFDAGPIPVLTADAKTADVPVTMDGVGTVKALNTVTITPQVGGQLIDLPFREGQDVKKGDVIARIDDSTYRATLDQAIAKRAQDQALLDNAKLDLQRYIGLVANNSVTKQTADTQRATVAQNEAQVKSDDAAIASAKATLAYTTITAPIDGRTGIRNVDVGNVVQASSTTGIVTITQVQPIAVVFNLPQQALQQISKAAGAGQLPVSALGGNGHKVIDTGQLDVIDNQVDSTTGTIRLKAIFPNEAEKLWPGAFVNARLLLRTLKDVIVIPTAAVQRGPNGTFVYVMSDEGKAQMRPVTIQQQDDQQAVVATGLKVGEHVITTGFARLSDGASVQIAAPGAAVPGGAGAGVDAGVGGTTSDTAPQTAPAANPPANGADRKGGHKGHRRNDADAPSDGAAPANPPPAP</sequence>
<dbReference type="Gene3D" id="2.40.420.20">
    <property type="match status" value="1"/>
</dbReference>
<accession>A0ABU0FGA1</accession>
<name>A0ABU0FGA1_9HYPH</name>
<dbReference type="Pfam" id="PF25917">
    <property type="entry name" value="BSH_RND"/>
    <property type="match status" value="1"/>
</dbReference>
<evidence type="ECO:0000256" key="8">
    <source>
        <dbReference type="SAM" id="SignalP"/>
    </source>
</evidence>
<feature type="domain" description="Multidrug resistance protein MdtA-like C-terminal permuted SH3" evidence="12">
    <location>
        <begin position="340"/>
        <end position="399"/>
    </location>
</feature>
<dbReference type="SUPFAM" id="SSF111369">
    <property type="entry name" value="HlyD-like secretion proteins"/>
    <property type="match status" value="1"/>
</dbReference>
<dbReference type="Pfam" id="PF25944">
    <property type="entry name" value="Beta-barrel_RND"/>
    <property type="match status" value="1"/>
</dbReference>
<evidence type="ECO:0000256" key="3">
    <source>
        <dbReference type="ARBA" id="ARBA00022448"/>
    </source>
</evidence>
<evidence type="ECO:0000256" key="5">
    <source>
        <dbReference type="ARBA" id="ARBA00022519"/>
    </source>
</evidence>
<dbReference type="InterPro" id="IPR058625">
    <property type="entry name" value="MdtA-like_BSH"/>
</dbReference>
<feature type="region of interest" description="Disordered" evidence="7">
    <location>
        <begin position="427"/>
        <end position="481"/>
    </location>
</feature>
<gene>
    <name evidence="13" type="ORF">J3R73_002930</name>
</gene>
<dbReference type="PANTHER" id="PTHR30469">
    <property type="entry name" value="MULTIDRUG RESISTANCE PROTEIN MDTA"/>
    <property type="match status" value="1"/>
</dbReference>
<evidence type="ECO:0000256" key="6">
    <source>
        <dbReference type="ARBA" id="ARBA00023136"/>
    </source>
</evidence>
<dbReference type="InterPro" id="IPR006143">
    <property type="entry name" value="RND_pump_MFP"/>
</dbReference>
<proteinExistence type="inferred from homology"/>
<evidence type="ECO:0000256" key="1">
    <source>
        <dbReference type="ARBA" id="ARBA00004236"/>
    </source>
</evidence>
<dbReference type="EMBL" id="JAUSVK010000001">
    <property type="protein sequence ID" value="MDQ0393138.1"/>
    <property type="molecule type" value="Genomic_DNA"/>
</dbReference>
<keyword evidence="14" id="KW-1185">Reference proteome</keyword>
<feature type="domain" description="Multidrug resistance protein MdtA-like barrel-sandwich hybrid" evidence="10">
    <location>
        <begin position="107"/>
        <end position="250"/>
    </location>
</feature>
<dbReference type="InterPro" id="IPR058626">
    <property type="entry name" value="MdtA-like_b-barrel"/>
</dbReference>
<dbReference type="Gene3D" id="2.40.30.170">
    <property type="match status" value="1"/>
</dbReference>
<keyword evidence="3" id="KW-0813">Transport</keyword>
<evidence type="ECO:0000259" key="12">
    <source>
        <dbReference type="Pfam" id="PF25967"/>
    </source>
</evidence>
<feature type="domain" description="Multidrug resistance protein MdtA-like beta-barrel" evidence="11">
    <location>
        <begin position="254"/>
        <end position="335"/>
    </location>
</feature>
<keyword evidence="8" id="KW-0732">Signal</keyword>
<evidence type="ECO:0000256" key="2">
    <source>
        <dbReference type="ARBA" id="ARBA00009477"/>
    </source>
</evidence>
<dbReference type="NCBIfam" id="TIGR01730">
    <property type="entry name" value="RND_mfp"/>
    <property type="match status" value="1"/>
</dbReference>
<dbReference type="Gene3D" id="2.40.50.100">
    <property type="match status" value="1"/>
</dbReference>
<evidence type="ECO:0000313" key="14">
    <source>
        <dbReference type="Proteomes" id="UP001237448"/>
    </source>
</evidence>
<feature type="compositionally biased region" description="Low complexity" evidence="7">
    <location>
        <begin position="432"/>
        <end position="450"/>
    </location>
</feature>
<dbReference type="Pfam" id="PF25876">
    <property type="entry name" value="HH_MFP_RND"/>
    <property type="match status" value="1"/>
</dbReference>
<feature type="chain" id="PRO_5045095127" evidence="8">
    <location>
        <begin position="23"/>
        <end position="481"/>
    </location>
</feature>
<comment type="subcellular location">
    <subcellularLocation>
        <location evidence="1">Cell membrane</location>
    </subcellularLocation>
</comment>
<organism evidence="13 14">
    <name type="scientific">Labrys monachus</name>
    <dbReference type="NCBI Taxonomy" id="217067"/>
    <lineage>
        <taxon>Bacteria</taxon>
        <taxon>Pseudomonadati</taxon>
        <taxon>Pseudomonadota</taxon>
        <taxon>Alphaproteobacteria</taxon>
        <taxon>Hyphomicrobiales</taxon>
        <taxon>Xanthobacteraceae</taxon>
        <taxon>Labrys</taxon>
    </lineage>
</organism>
<keyword evidence="6" id="KW-0472">Membrane</keyword>
<evidence type="ECO:0000259" key="11">
    <source>
        <dbReference type="Pfam" id="PF25944"/>
    </source>
</evidence>
<keyword evidence="4" id="KW-1003">Cell membrane</keyword>
<dbReference type="InterPro" id="IPR058624">
    <property type="entry name" value="MdtA-like_HH"/>
</dbReference>
<dbReference type="RefSeq" id="WP_307428003.1">
    <property type="nucleotide sequence ID" value="NZ_JAUSVK010000001.1"/>
</dbReference>
<comment type="similarity">
    <text evidence="2">Belongs to the membrane fusion protein (MFP) (TC 8.A.1) family.</text>
</comment>
<feature type="compositionally biased region" description="Gly residues" evidence="7">
    <location>
        <begin position="51"/>
        <end position="68"/>
    </location>
</feature>
<comment type="caution">
    <text evidence="13">The sequence shown here is derived from an EMBL/GenBank/DDBJ whole genome shotgun (WGS) entry which is preliminary data.</text>
</comment>
<feature type="domain" description="Multidrug resistance protein MdtA-like alpha-helical hairpin" evidence="9">
    <location>
        <begin position="147"/>
        <end position="217"/>
    </location>
</feature>
<evidence type="ECO:0000259" key="9">
    <source>
        <dbReference type="Pfam" id="PF25876"/>
    </source>
</evidence>
<feature type="signal peptide" evidence="8">
    <location>
        <begin position="1"/>
        <end position="22"/>
    </location>
</feature>
<evidence type="ECO:0000259" key="10">
    <source>
        <dbReference type="Pfam" id="PF25917"/>
    </source>
</evidence>
<reference evidence="13 14" key="1">
    <citation type="submission" date="2023-07" db="EMBL/GenBank/DDBJ databases">
        <title>Genomic Encyclopedia of Type Strains, Phase IV (KMG-IV): sequencing the most valuable type-strain genomes for metagenomic binning, comparative biology and taxonomic classification.</title>
        <authorList>
            <person name="Goeker M."/>
        </authorList>
    </citation>
    <scope>NUCLEOTIDE SEQUENCE [LARGE SCALE GENOMIC DNA]</scope>
    <source>
        <strain evidence="13 14">DSM 5896</strain>
    </source>
</reference>